<dbReference type="EMBL" id="AYUF01000239">
    <property type="protein sequence ID" value="ETK02995.1"/>
    <property type="molecule type" value="Genomic_DNA"/>
</dbReference>
<dbReference type="Proteomes" id="UP000018837">
    <property type="component" value="Unassembled WGS sequence"/>
</dbReference>
<name>W2C785_9BACT</name>
<dbReference type="AlphaFoldDB" id="W2C785"/>
<reference evidence="1 2" key="1">
    <citation type="submission" date="2013-11" db="EMBL/GenBank/DDBJ databases">
        <title>Single cell genomics of uncultured Tannerella BU063 (oral taxon 286).</title>
        <authorList>
            <person name="Beall C.J."/>
            <person name="Campbell A.G."/>
            <person name="Griffen A.L."/>
            <person name="Podar M."/>
            <person name="Leys E.J."/>
        </authorList>
    </citation>
    <scope>NUCLEOTIDE SEQUENCE [LARGE SCALE GENOMIC DNA]</scope>
    <source>
        <strain evidence="1">Cell 2</strain>
    </source>
</reference>
<organism evidence="1 2">
    <name type="scientific">Tannerella sp. oral taxon BU063 isolate Cell 2</name>
    <dbReference type="NCBI Taxonomy" id="1411148"/>
    <lineage>
        <taxon>Bacteria</taxon>
        <taxon>Pseudomonadati</taxon>
        <taxon>Bacteroidota</taxon>
        <taxon>Bacteroidia</taxon>
        <taxon>Bacteroidales</taxon>
        <taxon>Tannerellaceae</taxon>
        <taxon>Tannerella</taxon>
    </lineage>
</organism>
<accession>W2C785</accession>
<evidence type="ECO:0000313" key="1">
    <source>
        <dbReference type="EMBL" id="ETK02995.1"/>
    </source>
</evidence>
<gene>
    <name evidence="1" type="ORF">N425_01170</name>
</gene>
<proteinExistence type="predicted"/>
<feature type="non-terminal residue" evidence="1">
    <location>
        <position position="92"/>
    </location>
</feature>
<sequence>QVEQYLLQKLFNDSLINASDEDLKKMMTELGCPTTNFSRQAAISTLMIAWKAGGFQSYILLVSVVNAVMKFLVGRGLSPSANAGLTRMASIM</sequence>
<feature type="non-terminal residue" evidence="1">
    <location>
        <position position="1"/>
    </location>
</feature>
<evidence type="ECO:0000313" key="2">
    <source>
        <dbReference type="Proteomes" id="UP000018837"/>
    </source>
</evidence>
<comment type="caution">
    <text evidence="1">The sequence shown here is derived from an EMBL/GenBank/DDBJ whole genome shotgun (WGS) entry which is preliminary data.</text>
</comment>
<protein>
    <submittedName>
        <fullName evidence="1">Uncharacterized protein</fullName>
    </submittedName>
</protein>